<dbReference type="InterPro" id="IPR027410">
    <property type="entry name" value="TCP-1-like_intermed_sf"/>
</dbReference>
<evidence type="ECO:0000256" key="6">
    <source>
        <dbReference type="ARBA" id="ARBA00022840"/>
    </source>
</evidence>
<gene>
    <name evidence="10" type="ORF">BEMITA_LOCUS1276</name>
</gene>
<dbReference type="EMBL" id="OU963862">
    <property type="protein sequence ID" value="CAH0381654.1"/>
    <property type="molecule type" value="Genomic_DNA"/>
</dbReference>
<evidence type="ECO:0000256" key="5">
    <source>
        <dbReference type="ARBA" id="ARBA00022741"/>
    </source>
</evidence>
<dbReference type="PROSITE" id="PS00995">
    <property type="entry name" value="TCP1_3"/>
    <property type="match status" value="1"/>
</dbReference>
<keyword evidence="11" id="KW-1185">Reference proteome</keyword>
<dbReference type="OrthoDB" id="496at2759"/>
<dbReference type="InterPro" id="IPR027413">
    <property type="entry name" value="GROEL-like_equatorial_sf"/>
</dbReference>
<dbReference type="KEGG" id="btab:109035613"/>
<comment type="similarity">
    <text evidence="2 9">Belongs to the TCP-1 chaperonin family.</text>
</comment>
<evidence type="ECO:0000256" key="9">
    <source>
        <dbReference type="RuleBase" id="RU004187"/>
    </source>
</evidence>
<keyword evidence="5 9" id="KW-0547">Nucleotide-binding</keyword>
<dbReference type="FunFam" id="3.50.7.10:FF:000009">
    <property type="entry name" value="T-complex protein 1 subunit alpha"/>
    <property type="match status" value="1"/>
</dbReference>
<dbReference type="InterPro" id="IPR054827">
    <property type="entry name" value="thermosome_alpha"/>
</dbReference>
<dbReference type="Proteomes" id="UP001152759">
    <property type="component" value="Chromosome 1"/>
</dbReference>
<dbReference type="CDD" id="cd03335">
    <property type="entry name" value="TCP1_alpha"/>
    <property type="match status" value="1"/>
</dbReference>
<evidence type="ECO:0000256" key="3">
    <source>
        <dbReference type="ARBA" id="ARBA00014424"/>
    </source>
</evidence>
<evidence type="ECO:0000256" key="8">
    <source>
        <dbReference type="ARBA" id="ARBA00030049"/>
    </source>
</evidence>
<dbReference type="NCBIfam" id="NF041082">
    <property type="entry name" value="thermosome_alpha"/>
    <property type="match status" value="1"/>
</dbReference>
<dbReference type="AlphaFoldDB" id="A0A9P0A0V6"/>
<dbReference type="GO" id="GO:0005524">
    <property type="term" value="F:ATP binding"/>
    <property type="evidence" value="ECO:0007669"/>
    <property type="project" value="UniProtKB-KW"/>
</dbReference>
<dbReference type="SUPFAM" id="SSF52029">
    <property type="entry name" value="GroEL apical domain-like"/>
    <property type="match status" value="1"/>
</dbReference>
<reference evidence="10" key="1">
    <citation type="submission" date="2021-12" db="EMBL/GenBank/DDBJ databases">
        <authorList>
            <person name="King R."/>
        </authorList>
    </citation>
    <scope>NUCLEOTIDE SEQUENCE</scope>
</reference>
<accession>A0A9P0A0V6</accession>
<comment type="subcellular location">
    <subcellularLocation>
        <location evidence="1">Cytoplasm</location>
    </subcellularLocation>
</comment>
<dbReference type="InterPro" id="IPR053374">
    <property type="entry name" value="TCP-1_chaperonin"/>
</dbReference>
<dbReference type="PRINTS" id="PR00304">
    <property type="entry name" value="TCOMPLEXTCP1"/>
</dbReference>
<dbReference type="GO" id="GO:0016887">
    <property type="term" value="F:ATP hydrolysis activity"/>
    <property type="evidence" value="ECO:0007669"/>
    <property type="project" value="InterPro"/>
</dbReference>
<dbReference type="Gene3D" id="1.10.560.10">
    <property type="entry name" value="GroEL-like equatorial domain"/>
    <property type="match status" value="1"/>
</dbReference>
<dbReference type="GO" id="GO:0051082">
    <property type="term" value="F:unfolded protein binding"/>
    <property type="evidence" value="ECO:0007669"/>
    <property type="project" value="InterPro"/>
</dbReference>
<keyword evidence="6 9" id="KW-0067">ATP-binding</keyword>
<dbReference type="FunFam" id="1.10.560.10:FF:000070">
    <property type="entry name" value="Uncharacterized protein"/>
    <property type="match status" value="1"/>
</dbReference>
<dbReference type="PROSITE" id="PS00750">
    <property type="entry name" value="TCP1_1"/>
    <property type="match status" value="1"/>
</dbReference>
<dbReference type="NCBIfam" id="TIGR02340">
    <property type="entry name" value="chap_CCT_alpha"/>
    <property type="match status" value="1"/>
</dbReference>
<name>A0A9P0A0V6_BEMTA</name>
<evidence type="ECO:0000256" key="7">
    <source>
        <dbReference type="ARBA" id="ARBA00023186"/>
    </source>
</evidence>
<dbReference type="InterPro" id="IPR027409">
    <property type="entry name" value="GroEL-like_apical_dom_sf"/>
</dbReference>
<proteinExistence type="inferred from homology"/>
<dbReference type="InterPro" id="IPR002194">
    <property type="entry name" value="Chaperonin_TCP-1_CS"/>
</dbReference>
<dbReference type="NCBIfam" id="NF041083">
    <property type="entry name" value="thermosome_beta"/>
    <property type="match status" value="1"/>
</dbReference>
<dbReference type="PANTHER" id="PTHR11353">
    <property type="entry name" value="CHAPERONIN"/>
    <property type="match status" value="1"/>
</dbReference>
<evidence type="ECO:0000256" key="1">
    <source>
        <dbReference type="ARBA" id="ARBA00004496"/>
    </source>
</evidence>
<dbReference type="SUPFAM" id="SSF48592">
    <property type="entry name" value="GroEL equatorial domain-like"/>
    <property type="match status" value="1"/>
</dbReference>
<evidence type="ECO:0000313" key="10">
    <source>
        <dbReference type="EMBL" id="CAH0381654.1"/>
    </source>
</evidence>
<evidence type="ECO:0000256" key="2">
    <source>
        <dbReference type="ARBA" id="ARBA00008020"/>
    </source>
</evidence>
<dbReference type="GO" id="GO:0005737">
    <property type="term" value="C:cytoplasm"/>
    <property type="evidence" value="ECO:0007669"/>
    <property type="project" value="UniProtKB-SubCell"/>
</dbReference>
<dbReference type="InterPro" id="IPR012715">
    <property type="entry name" value="Chap_CCT_alpha"/>
</dbReference>
<sequence length="557" mass="59621">MSTVASALTVAGSRSSGTPVRTQNVMAACAIANIVKSSLGPVGLDKMLVDDIGDVVVTNDGATILKLLEVEHPATKVLVELAQLQDEEVGDGTTSVVIIAAELLRSADDLVKQKIHPTSIISGYRLACKEACKYIQAHLTLNIDEIGRESLVNAAKTSMSSKLIGADDEFFSNMVVDAANAVKISDGKGGSLYPINAVNVLKSHGKSARESLLIQGYALNCTVASQAMPKRIVNAKIACLDFSLQKAKMKLGVQVLITDPEKLDAIRQRELDITKERIQKILATGVNVVLCTGGIDDLCLKYFIEAGAMAVRRVKKSDLKRLAKATGAAYLTSLTNMEGEETFESSSVGDAAEVVQERISDDELIIIRGPKARTASSIILRGPNEFYLDEMERSVHDALCVVKRVLESKSVVVGGGAVEAALSIYLENFATSLGSREQLAIAEFAKSLLVIPKTLAVNAAQDATDLVAKLRAFHNTSQTQKGHEEFKWIGLDLFSGTVRDNKKAGVLEPAVSKIKSLKFATEAAITILRIDDMIKLDPERKEGSGYGNAYASGQLDG</sequence>
<dbReference type="GO" id="GO:0140662">
    <property type="term" value="F:ATP-dependent protein folding chaperone"/>
    <property type="evidence" value="ECO:0007669"/>
    <property type="project" value="InterPro"/>
</dbReference>
<dbReference type="SUPFAM" id="SSF54849">
    <property type="entry name" value="GroEL-intermediate domain like"/>
    <property type="match status" value="1"/>
</dbReference>
<dbReference type="InterPro" id="IPR017998">
    <property type="entry name" value="Chaperone_TCP-1"/>
</dbReference>
<dbReference type="Gene3D" id="3.30.260.10">
    <property type="entry name" value="TCP-1-like chaperonin intermediate domain"/>
    <property type="match status" value="1"/>
</dbReference>
<dbReference type="PROSITE" id="PS00751">
    <property type="entry name" value="TCP1_2"/>
    <property type="match status" value="1"/>
</dbReference>
<organism evidence="10 11">
    <name type="scientific">Bemisia tabaci</name>
    <name type="common">Sweetpotato whitefly</name>
    <name type="synonym">Aleurodes tabaci</name>
    <dbReference type="NCBI Taxonomy" id="7038"/>
    <lineage>
        <taxon>Eukaryota</taxon>
        <taxon>Metazoa</taxon>
        <taxon>Ecdysozoa</taxon>
        <taxon>Arthropoda</taxon>
        <taxon>Hexapoda</taxon>
        <taxon>Insecta</taxon>
        <taxon>Pterygota</taxon>
        <taxon>Neoptera</taxon>
        <taxon>Paraneoptera</taxon>
        <taxon>Hemiptera</taxon>
        <taxon>Sternorrhyncha</taxon>
        <taxon>Aleyrodoidea</taxon>
        <taxon>Aleyrodidae</taxon>
        <taxon>Aleyrodinae</taxon>
        <taxon>Bemisia</taxon>
    </lineage>
</organism>
<protein>
    <recommendedName>
        <fullName evidence="3">T-complex protein 1 subunit alpha</fullName>
    </recommendedName>
    <alternativeName>
        <fullName evidence="8">CCT-alpha</fullName>
    </alternativeName>
</protein>
<keyword evidence="4" id="KW-0963">Cytoplasm</keyword>
<keyword evidence="7 9" id="KW-0143">Chaperone</keyword>
<dbReference type="Gene3D" id="3.50.7.10">
    <property type="entry name" value="GroEL"/>
    <property type="match status" value="1"/>
</dbReference>
<dbReference type="InterPro" id="IPR002423">
    <property type="entry name" value="Cpn60/GroEL/TCP-1"/>
</dbReference>
<evidence type="ECO:0000256" key="4">
    <source>
        <dbReference type="ARBA" id="ARBA00022490"/>
    </source>
</evidence>
<evidence type="ECO:0000313" key="11">
    <source>
        <dbReference type="Proteomes" id="UP001152759"/>
    </source>
</evidence>
<dbReference type="Pfam" id="PF00118">
    <property type="entry name" value="Cpn60_TCP1"/>
    <property type="match status" value="1"/>
</dbReference>